<feature type="transmembrane region" description="Helical" evidence="1">
    <location>
        <begin position="27"/>
        <end position="45"/>
    </location>
</feature>
<protein>
    <submittedName>
        <fullName evidence="2">Bacteriophage Mu left end</fullName>
    </submittedName>
</protein>
<reference evidence="2" key="1">
    <citation type="book" date="1987" name="Phage Mu" publisher="Cold Spring Harbor Laboratory" city="CSH, NY">
        <title>Sequence of the left end of Mu.</title>
        <editorList>
            <person name="Symonds N."/>
            <person name="Toussaint A."/>
            <person name="van de Putte P."/>
            <person name="Howe M.M."/>
        </editorList>
        <authorList>
            <person name="Priess H."/>
            <person name="Brauer B."/>
            <person name="Schmidt C."/>
            <person name="Kamp D."/>
        </authorList>
    </citation>
    <scope>NUCLEOTIDE SEQUENCE</scope>
</reference>
<dbReference type="EMBL" id="M64097">
    <property type="protein sequence ID" value="AAA32386.1"/>
    <property type="molecule type" value="Genomic_DNA"/>
</dbReference>
<reference evidence="2" key="3">
    <citation type="journal article" date="1992" name="Mol. Microbiol.">
        <title>Stabilization of bacteriophage Mu repressor-operator complexes by the Escherichia coli integration host factor protein.</title>
        <authorList>
            <person name="Gama M.J."/>
            <person name="Toussaint A."/>
            <person name="Higgins N.P."/>
        </authorList>
    </citation>
    <scope>NUCLEOTIDE SEQUENCE [LARGE SCALE GENOMIC DNA]</scope>
</reference>
<keyword evidence="1" id="KW-0812">Transmembrane</keyword>
<keyword evidence="1" id="KW-1133">Transmembrane helix</keyword>
<keyword evidence="1" id="KW-0472">Membrane</keyword>
<evidence type="ECO:0000313" key="2">
    <source>
        <dbReference type="EMBL" id="AAA32386.1"/>
    </source>
</evidence>
<accession>Q38476</accession>
<dbReference type="Proteomes" id="UP000401936">
    <property type="component" value="Segment"/>
</dbReference>
<proteinExistence type="predicted"/>
<reference evidence="2" key="2">
    <citation type="journal article" date="1992" name="Mol. Microbiol.">
        <title>Escherichia coli integration host factor stabilizes bacteriophage Mu repressor interactions with operator DNA in vitro.</title>
        <authorList>
            <person name="Alazard R."/>
            <person name="Betermier M."/>
            <person name="Chandler M."/>
        </authorList>
    </citation>
    <scope>NUCLEOTIDE SEQUENCE [LARGE SCALE GENOMIC DNA]</scope>
</reference>
<organism evidence="2">
    <name type="scientific">Escherichia phage Mu</name>
    <name type="common">Bacteriophage Mu</name>
    <dbReference type="NCBI Taxonomy" id="2681603"/>
    <lineage>
        <taxon>Viruses</taxon>
        <taxon>Duplodnaviria</taxon>
        <taxon>Heunggongvirae</taxon>
        <taxon>Uroviricota</taxon>
        <taxon>Caudoviricetes</taxon>
        <taxon>Muvirus</taxon>
        <taxon>Muvirus mu</taxon>
    </lineage>
</organism>
<name>Q38476_BPMU</name>
<organismHost>
    <name type="scientific">Enterobacteriaceae</name>
    <name type="common">enterobacteria</name>
    <dbReference type="NCBI Taxonomy" id="543"/>
</organismHost>
<evidence type="ECO:0000256" key="1">
    <source>
        <dbReference type="SAM" id="Phobius"/>
    </source>
</evidence>
<sequence length="63" mass="6807">MRSAPGFCAICCNNSSSFSPLICQASAIAFTSAFLVLLIAVRFAIRENRRANSTVLLPPVIFE</sequence>